<evidence type="ECO:0000256" key="7">
    <source>
        <dbReference type="SAM" id="MobiDB-lite"/>
    </source>
</evidence>
<comment type="similarity">
    <text evidence="1">Belongs to the SNF2/RAD54 helicase family. RAD16 subfamily.</text>
</comment>
<reference evidence="11" key="1">
    <citation type="submission" date="2022-04" db="EMBL/GenBank/DDBJ databases">
        <title>A functionally conserved STORR gene fusion in Papaver species that diverged 16.8 million years ago.</title>
        <authorList>
            <person name="Catania T."/>
        </authorList>
    </citation>
    <scope>NUCLEOTIDE SEQUENCE</scope>
    <source>
        <strain evidence="11">S-188037</strain>
    </source>
</reference>
<dbReference type="InterPro" id="IPR048695">
    <property type="entry name" value="SHPRH_helical_2nd"/>
</dbReference>
<feature type="domain" description="RING-type" evidence="9">
    <location>
        <begin position="1389"/>
        <end position="1438"/>
    </location>
</feature>
<evidence type="ECO:0000313" key="12">
    <source>
        <dbReference type="Proteomes" id="UP001202328"/>
    </source>
</evidence>
<evidence type="ECO:0000256" key="2">
    <source>
        <dbReference type="ARBA" id="ARBA00022723"/>
    </source>
</evidence>
<feature type="compositionally biased region" description="Polar residues" evidence="7">
    <location>
        <begin position="16"/>
        <end position="34"/>
    </location>
</feature>
<dbReference type="InterPro" id="IPR052583">
    <property type="entry name" value="ATP-helicase/E3_Ub-Ligase"/>
</dbReference>
<dbReference type="SUPFAM" id="SSF57850">
    <property type="entry name" value="RING/U-box"/>
    <property type="match status" value="1"/>
</dbReference>
<keyword evidence="4" id="KW-0378">Hydrolase</keyword>
<evidence type="ECO:0000256" key="1">
    <source>
        <dbReference type="ARBA" id="ARBA00008438"/>
    </source>
</evidence>
<dbReference type="InterPro" id="IPR001841">
    <property type="entry name" value="Znf_RING"/>
</dbReference>
<dbReference type="Proteomes" id="UP001202328">
    <property type="component" value="Unassembled WGS sequence"/>
</dbReference>
<keyword evidence="5" id="KW-0862">Zinc</keyword>
<feature type="region of interest" description="Disordered" evidence="7">
    <location>
        <begin position="465"/>
        <end position="490"/>
    </location>
</feature>
<feature type="domain" description="Helicase C-terminal" evidence="10">
    <location>
        <begin position="1487"/>
        <end position="1655"/>
    </location>
</feature>
<dbReference type="EMBL" id="JAJJMB010008202">
    <property type="protein sequence ID" value="KAI3925160.1"/>
    <property type="molecule type" value="Genomic_DNA"/>
</dbReference>
<evidence type="ECO:0000256" key="8">
    <source>
        <dbReference type="SAM" id="Phobius"/>
    </source>
</evidence>
<evidence type="ECO:0008006" key="13">
    <source>
        <dbReference type="Google" id="ProtNLM"/>
    </source>
</evidence>
<keyword evidence="8" id="KW-0472">Membrane</keyword>
<evidence type="ECO:0000259" key="9">
    <source>
        <dbReference type="PROSITE" id="PS50089"/>
    </source>
</evidence>
<dbReference type="Pfam" id="PF21324">
    <property type="entry name" value="SHPRH_helical-2nd"/>
    <property type="match status" value="1"/>
</dbReference>
<dbReference type="InterPro" id="IPR001965">
    <property type="entry name" value="Znf_PHD"/>
</dbReference>
<evidence type="ECO:0000256" key="5">
    <source>
        <dbReference type="ARBA" id="ARBA00022833"/>
    </source>
</evidence>
<dbReference type="InterPro" id="IPR013083">
    <property type="entry name" value="Znf_RING/FYVE/PHD"/>
</dbReference>
<dbReference type="Pfam" id="PF00176">
    <property type="entry name" value="SNF2-rel_dom"/>
    <property type="match status" value="1"/>
</dbReference>
<dbReference type="InterPro" id="IPR014001">
    <property type="entry name" value="Helicase_ATP-bd"/>
</dbReference>
<dbReference type="SMART" id="SM00487">
    <property type="entry name" value="DEXDc"/>
    <property type="match status" value="1"/>
</dbReference>
<dbReference type="Gene3D" id="3.30.40.10">
    <property type="entry name" value="Zinc/RING finger domain, C3HC4 (zinc finger)"/>
    <property type="match status" value="2"/>
</dbReference>
<dbReference type="SUPFAM" id="SSF52540">
    <property type="entry name" value="P-loop containing nucleoside triphosphate hydrolases"/>
    <property type="match status" value="2"/>
</dbReference>
<dbReference type="InterPro" id="IPR038718">
    <property type="entry name" value="SNF2-like_sf"/>
</dbReference>
<feature type="compositionally biased region" description="Basic residues" evidence="7">
    <location>
        <begin position="1"/>
        <end position="12"/>
    </location>
</feature>
<feature type="region of interest" description="Disordered" evidence="7">
    <location>
        <begin position="933"/>
        <end position="986"/>
    </location>
</feature>
<dbReference type="CDD" id="cd15517">
    <property type="entry name" value="PHD_TCF19_like"/>
    <property type="match status" value="1"/>
</dbReference>
<evidence type="ECO:0000256" key="3">
    <source>
        <dbReference type="ARBA" id="ARBA00022771"/>
    </source>
</evidence>
<dbReference type="Pfam" id="PF00271">
    <property type="entry name" value="Helicase_C"/>
    <property type="match status" value="1"/>
</dbReference>
<keyword evidence="8" id="KW-0812">Transmembrane</keyword>
<accession>A0AAD4SVE8</accession>
<feature type="compositionally biased region" description="Polar residues" evidence="7">
    <location>
        <begin position="474"/>
        <end position="490"/>
    </location>
</feature>
<dbReference type="Gene3D" id="3.40.50.300">
    <property type="entry name" value="P-loop containing nucleotide triphosphate hydrolases"/>
    <property type="match status" value="1"/>
</dbReference>
<feature type="transmembrane region" description="Helical" evidence="8">
    <location>
        <begin position="1713"/>
        <end position="1731"/>
    </location>
</feature>
<evidence type="ECO:0000256" key="6">
    <source>
        <dbReference type="PROSITE-ProRule" id="PRU00175"/>
    </source>
</evidence>
<dbReference type="PROSITE" id="PS50089">
    <property type="entry name" value="ZF_RING_2"/>
    <property type="match status" value="1"/>
</dbReference>
<dbReference type="InterPro" id="IPR048686">
    <property type="entry name" value="SHPRH_helical_1st"/>
</dbReference>
<comment type="caution">
    <text evidence="11">The sequence shown here is derived from an EMBL/GenBank/DDBJ whole genome shotgun (WGS) entry which is preliminary data.</text>
</comment>
<dbReference type="GO" id="GO:0008270">
    <property type="term" value="F:zinc ion binding"/>
    <property type="evidence" value="ECO:0007669"/>
    <property type="project" value="UniProtKB-KW"/>
</dbReference>
<name>A0AAD4SVE8_9MAGN</name>
<dbReference type="CDD" id="cd18070">
    <property type="entry name" value="DEXQc_SHPRH"/>
    <property type="match status" value="1"/>
</dbReference>
<evidence type="ECO:0000256" key="4">
    <source>
        <dbReference type="ARBA" id="ARBA00022801"/>
    </source>
</evidence>
<dbReference type="InterPro" id="IPR001650">
    <property type="entry name" value="Helicase_C-like"/>
</dbReference>
<dbReference type="SUPFAM" id="SSF57903">
    <property type="entry name" value="FYVE/PHD zinc finger"/>
    <property type="match status" value="1"/>
</dbReference>
<feature type="compositionally biased region" description="Polar residues" evidence="7">
    <location>
        <begin position="944"/>
        <end position="957"/>
    </location>
</feature>
<dbReference type="InterPro" id="IPR049730">
    <property type="entry name" value="SNF2/RAD54-like_C"/>
</dbReference>
<dbReference type="SMART" id="SM00490">
    <property type="entry name" value="HELICc"/>
    <property type="match status" value="1"/>
</dbReference>
<gene>
    <name evidence="11" type="ORF">MKW98_009810</name>
</gene>
<proteinExistence type="inferred from homology"/>
<feature type="compositionally biased region" description="Basic and acidic residues" evidence="7">
    <location>
        <begin position="958"/>
        <end position="968"/>
    </location>
</feature>
<evidence type="ECO:0000259" key="10">
    <source>
        <dbReference type="PROSITE" id="PS51194"/>
    </source>
</evidence>
<keyword evidence="12" id="KW-1185">Reference proteome</keyword>
<dbReference type="PROSITE" id="PS51194">
    <property type="entry name" value="HELICASE_CTER"/>
    <property type="match status" value="1"/>
</dbReference>
<evidence type="ECO:0000313" key="11">
    <source>
        <dbReference type="EMBL" id="KAI3925160.1"/>
    </source>
</evidence>
<dbReference type="CDD" id="cd18793">
    <property type="entry name" value="SF2_C_SNF"/>
    <property type="match status" value="1"/>
</dbReference>
<dbReference type="InterPro" id="IPR019786">
    <property type="entry name" value="Zinc_finger_PHD-type_CS"/>
</dbReference>
<dbReference type="InterPro" id="IPR000330">
    <property type="entry name" value="SNF2_N"/>
</dbReference>
<dbReference type="PANTHER" id="PTHR45865">
    <property type="entry name" value="E3 UBIQUITIN-PROTEIN LIGASE SHPRH FAMILY MEMBER"/>
    <property type="match status" value="1"/>
</dbReference>
<feature type="compositionally biased region" description="Basic and acidic residues" evidence="7">
    <location>
        <begin position="933"/>
        <end position="943"/>
    </location>
</feature>
<sequence>MGRKKARPHRSGGGKISSSSLTTANGTTGSLNSDKTLDADSNENLEPQVKPFLLVDIDQTLCSTNHNEHLDIAEIVLKDFNYKSRDERLFDFQKDKEFSLRFRLCNLREEFANRFRFGHVAVMPAHDIFLELLVDKEMDEGDKVVVFEGNFDGSDEGISSLVQLISQKMLAVRPVKEVRVSEEEEFVSITLRVEILKTAFDLCESVLETSRKPWKKSMMSVMSWLRPEVTTCGAIYAGIEETEKLEIDACMDETVEGSSRCDPRDSTTGFDVAEFYDSIKPSKGEPMLDDELPDLRPTLRPYQRRAANWMVQREKGASENLNSEDQNQFFRPLCLTVCFLNTESKMFYNPFSGNISLHPESSSSYVSGGILADEMGLGKTVELLACIFAHRRPTSDGDVTFDNEMQVNRHQISNLKRLKRERVECICGAVNESYKYKGLWVQCDICDAWQHADCVGYSPVRSPSDSHEAAEGTGHQQVPSVKNNESSSTKIVEDDGNFTCQLCLELIQASSSPVNTGATLVVCPASILQQWNAEIIRHIEPGSLKICIYEGVRNASLSATSTMDICELINADIVLTTYDVLKGDLSHDCDRHEGDRRLMRFKKRYPVVPTLLTRIFWWRICLDEAQMVESNVGYATEMALRLHTRYHWCITGTPIQRRLDDLYGLLRFLKATPYDTHKWWIKVIRDPYERKDTGAIQLAHKFFKLIMWRSSKADVADELQLPPQKESVAWLTFSAVEAHFYQRQHETCVNYARELIRSFKDKARQSEIHDSKSIERSADHLLTHYEAAKLLHSLLKLRQACCHPQVGSSGLRSLQHSPMTMQEILEVLVGKTKTEGEEALRKLIVSLNGLAGIAVLEQDPSRAVSMYREALALAEEYSDDFRLDPLLNLHIHHNLAEILLVTYSQEHCSMGGQLSDNPEKRDSKLYEVGEFDQHPMKRQKISEDNSSSYLTSQNLQQEESHVASELDHTGVQGNKGTDHDQQQMSSRSFAEGCLRECENTKLKYLSMFNSKLSSAQQEFRNAHMQVSNVYGEQQKQPTNWWLEALQLVEQNENSSNELIRRICDAISGTLNSSKSPGIASRFQSTSGLKYVIQTGLDSLEASRQDLLGRVLEIDQTMEKPRDEDIARVRYCRNCQDNKDGPLCVLCELDELFQAYEARLFRLTKGGDGGMIASAEEAVDLQKKKSELNRFYWGLSRPKNGSSSSLDGNKEDKKQRDVRVKVVVSRSPSELEIVLGVIKSYTKSLIGKEALSVANKHLLLFEGMRKEFTQARFLATAQSQVLRAHDEIKMATSRLRLREDENDTSLDALSSAELVAANVEFSNEKFVSLSLLSTIKGQLRYLKGLILSKQKVQLDRPNSLTNVDTDKSSAASPHTREQNGFINKAEDEACPVCQDKLQHEKMVFQCGHVTCCRCLVAMSERSVPHGKSRNKWIMCPTCRKPTDLGNIALADDSQSKACNSGLSSVSQGHEMVEASISVQGSYGTKIEAVTKRILWIKSTDPKAKVLVFSSWNDVLDVLEHAFSANNISHIRMKGGRKSHVALAKFKGEREPEEKSIQVLLLLFQHGANGLNLLEAQHVILIEPLLNPATEAQAINRVHRIGQDKTTLVHRFIVKDTVEESIYKLNRGRSTSSLISGSTKNQDHCGEEIEGEFDMIFVNPSIISRGQKSSADWSAQEQEYHWGTGKINKMSYRVPNMMPAATPPFTMFPWRRLDWILLLLLTATSIEVSTLTASRVFKHMEDRGFDFGNTIWK</sequence>
<dbReference type="InterPro" id="IPR027417">
    <property type="entry name" value="P-loop_NTPase"/>
</dbReference>
<organism evidence="11 12">
    <name type="scientific">Papaver atlanticum</name>
    <dbReference type="NCBI Taxonomy" id="357466"/>
    <lineage>
        <taxon>Eukaryota</taxon>
        <taxon>Viridiplantae</taxon>
        <taxon>Streptophyta</taxon>
        <taxon>Embryophyta</taxon>
        <taxon>Tracheophyta</taxon>
        <taxon>Spermatophyta</taxon>
        <taxon>Magnoliopsida</taxon>
        <taxon>Ranunculales</taxon>
        <taxon>Papaveraceae</taxon>
        <taxon>Papaveroideae</taxon>
        <taxon>Papaver</taxon>
    </lineage>
</organism>
<dbReference type="GO" id="GO:0005524">
    <property type="term" value="F:ATP binding"/>
    <property type="evidence" value="ECO:0007669"/>
    <property type="project" value="InterPro"/>
</dbReference>
<dbReference type="Pfam" id="PF21325">
    <property type="entry name" value="SHPRH_helical-1st"/>
    <property type="match status" value="1"/>
</dbReference>
<dbReference type="SMART" id="SM00249">
    <property type="entry name" value="PHD"/>
    <property type="match status" value="1"/>
</dbReference>
<keyword evidence="8" id="KW-1133">Transmembrane helix</keyword>
<dbReference type="SMART" id="SM00184">
    <property type="entry name" value="RING"/>
    <property type="match status" value="1"/>
</dbReference>
<protein>
    <recommendedName>
        <fullName evidence="13">E3 ubiquitin-protein ligase SHPRH</fullName>
    </recommendedName>
</protein>
<dbReference type="Gene3D" id="3.40.50.10810">
    <property type="entry name" value="Tandem AAA-ATPase domain"/>
    <property type="match status" value="2"/>
</dbReference>
<dbReference type="InterPro" id="IPR011011">
    <property type="entry name" value="Znf_FYVE_PHD"/>
</dbReference>
<dbReference type="GO" id="GO:0016787">
    <property type="term" value="F:hydrolase activity"/>
    <property type="evidence" value="ECO:0007669"/>
    <property type="project" value="UniProtKB-KW"/>
</dbReference>
<keyword evidence="2" id="KW-0479">Metal-binding</keyword>
<dbReference type="PANTHER" id="PTHR45865:SF1">
    <property type="entry name" value="E3 UBIQUITIN-PROTEIN LIGASE SHPRH"/>
    <property type="match status" value="1"/>
</dbReference>
<dbReference type="PROSITE" id="PS01359">
    <property type="entry name" value="ZF_PHD_1"/>
    <property type="match status" value="1"/>
</dbReference>
<feature type="region of interest" description="Disordered" evidence="7">
    <location>
        <begin position="1"/>
        <end position="42"/>
    </location>
</feature>
<keyword evidence="3 6" id="KW-0863">Zinc-finger</keyword>